<gene>
    <name evidence="8" type="ORF">C823_03729</name>
</gene>
<dbReference type="Gene3D" id="3.90.120.10">
    <property type="entry name" value="DNA Methylase, subunit A, domain 2"/>
    <property type="match status" value="1"/>
</dbReference>
<dbReference type="eggNOG" id="COG0270">
    <property type="taxonomic scope" value="Bacteria"/>
</dbReference>
<dbReference type="EC" id="2.1.1.37" evidence="1"/>
<dbReference type="Pfam" id="PF00145">
    <property type="entry name" value="DNA_methylase"/>
    <property type="match status" value="1"/>
</dbReference>
<evidence type="ECO:0000256" key="5">
    <source>
        <dbReference type="ARBA" id="ARBA00022747"/>
    </source>
</evidence>
<dbReference type="NCBIfam" id="TIGR00675">
    <property type="entry name" value="dcm"/>
    <property type="match status" value="1"/>
</dbReference>
<reference evidence="8 9" key="1">
    <citation type="journal article" date="2014" name="Genome Announc.">
        <title>Draft genome sequences of the altered schaedler flora, a defined bacterial community from gnotobiotic mice.</title>
        <authorList>
            <person name="Wannemuehler M.J."/>
            <person name="Overstreet A.M."/>
            <person name="Ward D.V."/>
            <person name="Phillips G.J."/>
        </authorList>
    </citation>
    <scope>NUCLEOTIDE SEQUENCE [LARGE SCALE GENOMIC DNA]</scope>
    <source>
        <strain evidence="8 9">ASF492</strain>
    </source>
</reference>
<evidence type="ECO:0000256" key="2">
    <source>
        <dbReference type="ARBA" id="ARBA00022603"/>
    </source>
</evidence>
<dbReference type="InterPro" id="IPR050390">
    <property type="entry name" value="C5-Methyltransferase"/>
</dbReference>
<comment type="similarity">
    <text evidence="6 7">Belongs to the class I-like SAM-binding methyltransferase superfamily. C5-methyltransferase family.</text>
</comment>
<feature type="active site" evidence="6">
    <location>
        <position position="85"/>
    </location>
</feature>
<dbReference type="GO" id="GO:0009307">
    <property type="term" value="P:DNA restriction-modification system"/>
    <property type="evidence" value="ECO:0007669"/>
    <property type="project" value="UniProtKB-KW"/>
</dbReference>
<organism evidence="8 9">
    <name type="scientific">Eubacterium plexicaudatum ASF492</name>
    <dbReference type="NCBI Taxonomy" id="1235802"/>
    <lineage>
        <taxon>Bacteria</taxon>
        <taxon>Bacillati</taxon>
        <taxon>Bacillota</taxon>
        <taxon>Clostridia</taxon>
        <taxon>Eubacteriales</taxon>
        <taxon>Eubacteriaceae</taxon>
        <taxon>Eubacterium</taxon>
    </lineage>
</organism>
<evidence type="ECO:0000313" key="8">
    <source>
        <dbReference type="EMBL" id="EMZ22959.1"/>
    </source>
</evidence>
<dbReference type="InterPro" id="IPR029063">
    <property type="entry name" value="SAM-dependent_MTases_sf"/>
</dbReference>
<comment type="caution">
    <text evidence="8">The sequence shown here is derived from an EMBL/GenBank/DDBJ whole genome shotgun (WGS) entry which is preliminary data.</text>
</comment>
<dbReference type="AlphaFoldDB" id="N2AF06"/>
<evidence type="ECO:0000256" key="3">
    <source>
        <dbReference type="ARBA" id="ARBA00022679"/>
    </source>
</evidence>
<dbReference type="InterPro" id="IPR001525">
    <property type="entry name" value="C5_MeTfrase"/>
</dbReference>
<dbReference type="HOGENOM" id="CLU_006958_2_2_9"/>
<dbReference type="GO" id="GO:0003886">
    <property type="term" value="F:DNA (cytosine-5-)-methyltransferase activity"/>
    <property type="evidence" value="ECO:0007669"/>
    <property type="project" value="UniProtKB-EC"/>
</dbReference>
<dbReference type="GO" id="GO:0044027">
    <property type="term" value="P:negative regulation of gene expression via chromosomal CpG island methylation"/>
    <property type="evidence" value="ECO:0007669"/>
    <property type="project" value="TreeGrafter"/>
</dbReference>
<dbReference type="GO" id="GO:0032259">
    <property type="term" value="P:methylation"/>
    <property type="evidence" value="ECO:0007669"/>
    <property type="project" value="UniProtKB-KW"/>
</dbReference>
<name>N2AF06_9FIRM</name>
<dbReference type="PANTHER" id="PTHR10629">
    <property type="entry name" value="CYTOSINE-SPECIFIC METHYLTRANSFERASE"/>
    <property type="match status" value="1"/>
</dbReference>
<accession>N2AF06</accession>
<sequence>MKQKNLYAIDLFCGCGGTTCGLEKANIRVKTAVEINPVAVETYRKNNKGISVITDDIRNVTGNMLRESSGVTEKDRLLLVACPPCQGFSAIRKGGEDDKRNQLVFEFVRLMKELKPDFILMENVAGMSKGKGRTVFSEALALMETEYACVFDVLNAADYGVPQTRKRLVLHGIRKDLIPIVTKKGLELSLPEKTYRNPKESGDLPKWKTASVILGLPPIEAGEECRAEGIYNHTSNKMSEMNIKRIRYIREHGGDRSCLPDSLALTCHKGKKGHTDVYGIMDMEKPAPTITGGCMHYSKGRYGHPNQDRALSAREAARLQSFDDTYFFYGRNLEVALQIGNAVPVELAKASGKYFVSLFEALNRSS</sequence>
<keyword evidence="5" id="KW-0680">Restriction system</keyword>
<dbReference type="OrthoDB" id="9813719at2"/>
<dbReference type="REBASE" id="86227">
    <property type="entry name" value="M.Epl492ORF3729P"/>
</dbReference>
<dbReference type="SUPFAM" id="SSF53335">
    <property type="entry name" value="S-adenosyl-L-methionine-dependent methyltransferases"/>
    <property type="match status" value="1"/>
</dbReference>
<keyword evidence="3 6" id="KW-0808">Transferase</keyword>
<dbReference type="STRING" id="1235802.C823_03729"/>
<dbReference type="Gene3D" id="3.40.50.150">
    <property type="entry name" value="Vaccinia Virus protein VP39"/>
    <property type="match status" value="1"/>
</dbReference>
<dbReference type="PRINTS" id="PR00105">
    <property type="entry name" value="C5METTRFRASE"/>
</dbReference>
<dbReference type="PROSITE" id="PS51679">
    <property type="entry name" value="SAM_MT_C5"/>
    <property type="match status" value="1"/>
</dbReference>
<evidence type="ECO:0000256" key="4">
    <source>
        <dbReference type="ARBA" id="ARBA00022691"/>
    </source>
</evidence>
<keyword evidence="9" id="KW-1185">Reference proteome</keyword>
<keyword evidence="4 6" id="KW-0949">S-adenosyl-L-methionine</keyword>
<dbReference type="PANTHER" id="PTHR10629:SF52">
    <property type="entry name" value="DNA (CYTOSINE-5)-METHYLTRANSFERASE 1"/>
    <property type="match status" value="1"/>
</dbReference>
<dbReference type="Proteomes" id="UP000012589">
    <property type="component" value="Unassembled WGS sequence"/>
</dbReference>
<dbReference type="PATRIC" id="fig|1235802.3.peg.3934"/>
<evidence type="ECO:0000256" key="1">
    <source>
        <dbReference type="ARBA" id="ARBA00011975"/>
    </source>
</evidence>
<keyword evidence="2 6" id="KW-0489">Methyltransferase</keyword>
<evidence type="ECO:0000256" key="6">
    <source>
        <dbReference type="PROSITE-ProRule" id="PRU01016"/>
    </source>
</evidence>
<proteinExistence type="inferred from homology"/>
<dbReference type="GO" id="GO:0003677">
    <property type="term" value="F:DNA binding"/>
    <property type="evidence" value="ECO:0007669"/>
    <property type="project" value="TreeGrafter"/>
</dbReference>
<protein>
    <recommendedName>
        <fullName evidence="1">DNA (cytosine-5-)-methyltransferase</fullName>
        <ecNumber evidence="1">2.1.1.37</ecNumber>
    </recommendedName>
</protein>
<evidence type="ECO:0000256" key="7">
    <source>
        <dbReference type="RuleBase" id="RU000416"/>
    </source>
</evidence>
<evidence type="ECO:0000313" key="9">
    <source>
        <dbReference type="Proteomes" id="UP000012589"/>
    </source>
</evidence>
<dbReference type="EMBL" id="AQFT01000114">
    <property type="protein sequence ID" value="EMZ22959.1"/>
    <property type="molecule type" value="Genomic_DNA"/>
</dbReference>